<accession>A0A9P6QXR5</accession>
<gene>
    <name evidence="1" type="ORF">BGZ99_003614</name>
</gene>
<dbReference type="AlphaFoldDB" id="A0A9P6QXR5"/>
<name>A0A9P6QXR5_9FUNG</name>
<organism evidence="1 2">
    <name type="scientific">Dissophora globulifera</name>
    <dbReference type="NCBI Taxonomy" id="979702"/>
    <lineage>
        <taxon>Eukaryota</taxon>
        <taxon>Fungi</taxon>
        <taxon>Fungi incertae sedis</taxon>
        <taxon>Mucoromycota</taxon>
        <taxon>Mortierellomycotina</taxon>
        <taxon>Mortierellomycetes</taxon>
        <taxon>Mortierellales</taxon>
        <taxon>Mortierellaceae</taxon>
        <taxon>Dissophora</taxon>
    </lineage>
</organism>
<reference evidence="1" key="1">
    <citation type="journal article" date="2020" name="Fungal Divers.">
        <title>Resolving the Mortierellaceae phylogeny through synthesis of multi-gene phylogenetics and phylogenomics.</title>
        <authorList>
            <person name="Vandepol N."/>
            <person name="Liber J."/>
            <person name="Desiro A."/>
            <person name="Na H."/>
            <person name="Kennedy M."/>
            <person name="Barry K."/>
            <person name="Grigoriev I.V."/>
            <person name="Miller A.N."/>
            <person name="O'Donnell K."/>
            <person name="Stajich J.E."/>
            <person name="Bonito G."/>
        </authorList>
    </citation>
    <scope>NUCLEOTIDE SEQUENCE</scope>
    <source>
        <strain evidence="1">REB-010B</strain>
    </source>
</reference>
<dbReference type="OrthoDB" id="2423903at2759"/>
<protein>
    <submittedName>
        <fullName evidence="1">Uncharacterized protein</fullName>
    </submittedName>
</protein>
<dbReference type="EMBL" id="JAAAIP010002279">
    <property type="protein sequence ID" value="KAG0300867.1"/>
    <property type="molecule type" value="Genomic_DNA"/>
</dbReference>
<keyword evidence="2" id="KW-1185">Reference proteome</keyword>
<comment type="caution">
    <text evidence="1">The sequence shown here is derived from an EMBL/GenBank/DDBJ whole genome shotgun (WGS) entry which is preliminary data.</text>
</comment>
<evidence type="ECO:0000313" key="2">
    <source>
        <dbReference type="Proteomes" id="UP000738325"/>
    </source>
</evidence>
<feature type="non-terminal residue" evidence="1">
    <location>
        <position position="119"/>
    </location>
</feature>
<dbReference type="Proteomes" id="UP000738325">
    <property type="component" value="Unassembled WGS sequence"/>
</dbReference>
<evidence type="ECO:0000313" key="1">
    <source>
        <dbReference type="EMBL" id="KAG0300867.1"/>
    </source>
</evidence>
<proteinExistence type="predicted"/>
<sequence>MQLTTLGIVSKNDYSSNVPRLGAKTNFSIVKTLTGSDVPDMVRNYLQHPQVVKANTTGLTFAEPLRVFVQRMQRNSGLNFDVTVNGGLTFRTLKNNYLAMKEILKEEKDKQRTARAAQA</sequence>